<accession>A0ABP4WNE6</accession>
<sequence length="273" mass="29445">MVTQGGRTHARPRRGWLRLLGGHRARPTSAAPAWTRAVDPAALAAFGARDLRGDNPFGAEVLTPLAPLRQAVAAHRGTPEEPALLDGLAATAGVGGWTAVGVWRFVAYFAPGSWRHDRRLQECFLVGLRAIAPELGPPRYHADEVEERLIRAAEPTGGPLWVLLRHPGEAGTSVGAAPGPDIAVGERHLIATFGGNELLASRTAPDEYVAILARRRGTYDRRVSDEDFASAATWVGLLTAVGRKIGQPGPTMWVSDALAPYVTRVMPEWWLER</sequence>
<gene>
    <name evidence="1" type="ORF">GCM10009681_32580</name>
</gene>
<dbReference type="RefSeq" id="WP_344082400.1">
    <property type="nucleotide sequence ID" value="NZ_BAAALS010000015.1"/>
</dbReference>
<protein>
    <submittedName>
        <fullName evidence="1">Uncharacterized protein</fullName>
    </submittedName>
</protein>
<dbReference type="Proteomes" id="UP001500655">
    <property type="component" value="Unassembled WGS sequence"/>
</dbReference>
<proteinExistence type="predicted"/>
<reference evidence="2" key="1">
    <citation type="journal article" date="2019" name="Int. J. Syst. Evol. Microbiol.">
        <title>The Global Catalogue of Microorganisms (GCM) 10K type strain sequencing project: providing services to taxonomists for standard genome sequencing and annotation.</title>
        <authorList>
            <consortium name="The Broad Institute Genomics Platform"/>
            <consortium name="The Broad Institute Genome Sequencing Center for Infectious Disease"/>
            <person name="Wu L."/>
            <person name="Ma J."/>
        </authorList>
    </citation>
    <scope>NUCLEOTIDE SEQUENCE [LARGE SCALE GENOMIC DNA]</scope>
    <source>
        <strain evidence="2">JCM 13249</strain>
    </source>
</reference>
<dbReference type="EMBL" id="BAAALS010000015">
    <property type="protein sequence ID" value="GAA1758827.1"/>
    <property type="molecule type" value="Genomic_DNA"/>
</dbReference>
<name>A0ABP4WNE6_9ACTN</name>
<comment type="caution">
    <text evidence="1">The sequence shown here is derived from an EMBL/GenBank/DDBJ whole genome shotgun (WGS) entry which is preliminary data.</text>
</comment>
<evidence type="ECO:0000313" key="1">
    <source>
        <dbReference type="EMBL" id="GAA1758827.1"/>
    </source>
</evidence>
<evidence type="ECO:0000313" key="2">
    <source>
        <dbReference type="Proteomes" id="UP001500655"/>
    </source>
</evidence>
<keyword evidence="2" id="KW-1185">Reference proteome</keyword>
<organism evidence="1 2">
    <name type="scientific">Luedemannella helvata</name>
    <dbReference type="NCBI Taxonomy" id="349315"/>
    <lineage>
        <taxon>Bacteria</taxon>
        <taxon>Bacillati</taxon>
        <taxon>Actinomycetota</taxon>
        <taxon>Actinomycetes</taxon>
        <taxon>Micromonosporales</taxon>
        <taxon>Micromonosporaceae</taxon>
        <taxon>Luedemannella</taxon>
    </lineage>
</organism>